<comment type="subcellular location">
    <subcellularLocation>
        <location evidence="1">Membrane</location>
    </subcellularLocation>
</comment>
<evidence type="ECO:0000259" key="6">
    <source>
        <dbReference type="PROSITE" id="PS50106"/>
    </source>
</evidence>
<dbReference type="InterPro" id="IPR001478">
    <property type="entry name" value="PDZ"/>
</dbReference>
<dbReference type="InterPro" id="IPR051342">
    <property type="entry name" value="PDZ_scaffold"/>
</dbReference>
<feature type="region of interest" description="Disordered" evidence="5">
    <location>
        <begin position="518"/>
        <end position="590"/>
    </location>
</feature>
<dbReference type="Gene3D" id="2.30.42.10">
    <property type="match status" value="2"/>
</dbReference>
<dbReference type="PANTHER" id="PTHR19964:SF92">
    <property type="entry name" value="PATJ HOMOLOG"/>
    <property type="match status" value="1"/>
</dbReference>
<feature type="region of interest" description="Disordered" evidence="5">
    <location>
        <begin position="301"/>
        <end position="321"/>
    </location>
</feature>
<reference evidence="8" key="1">
    <citation type="submission" date="2016-11" db="UniProtKB">
        <authorList>
            <consortium name="WormBaseParasite"/>
        </authorList>
    </citation>
    <scope>IDENTIFICATION</scope>
</reference>
<evidence type="ECO:0000256" key="5">
    <source>
        <dbReference type="SAM" id="MobiDB-lite"/>
    </source>
</evidence>
<sequence length="831" mass="87626">GAIHLFPSTTKGCKQHFLHLIIFGVVGQTSEQYYYYSLICRIVAQVNNCCLEGQSNRAAVEILKNANDPVQLRLVRYRRGLIFEQLKTCAAGTPPPLHRPLPPSTQLTGGTDGDSVGADTEPLLHRQEAEPDCFEGPLSQEVIQSISERWSTVIQADESPQSAGSLQIVVAQLAKFKGQPGLGISLEGTVDSGQAGRTHHYIRSVLPEGPVAAEGTLKERDELLEVNGKRLYGLNHLEVVDILKSLPRHVRIVCARRLEQESLQPEAAPGAEPADTEIDTNGCQAVAEDVEMLLQAKPAPVASAGTTGSGQGQKSRSIGDFSNTGVWSNRPTVVELDKTPAGLGFSVLDYQDPLCAEQTVIIIRSLVPGGAAHRDGRLLPGDRLLFVNETNLERASLEETVHCLKAAPRGRIVLGVAKPCPLAQAERRAAKAAEAAAARQGRMTRKKSNLSTPMLAGQYIPVPLSSAALAMSPTPSSPVPSGSRLDSIDEDLPTADEDVQLRAAALREELGSAFDLLAPQSGAPMLPPPQPQPPQTLRYAGGDTTTASESSDAVYRQDSGSASRSTTPATPSNGGAAAEAAADEQSDEEAALNRISTEIVQLTMASVISQLVAEQAQAEAETTAAAAAAAADRSDATQSLDCTRSPSPGSSAYAKEDAEDELQRISRGLVGDAIAGAKQLLLLSATAAAAASLAGSSSTASLASIVSSSSGDMLIELEGVRDCGSDTDALFNHMEIQDADADRYFEYDDEVDFTVNNVGNGVRERERASGVAGNGTADMCSSSVDEGQQQQLVNGGESTTRRSVRQPVDTALAESEFSNCVRAGCINETYL</sequence>
<dbReference type="CDD" id="cd06668">
    <property type="entry name" value="PDZ4_MUPP1-like"/>
    <property type="match status" value="1"/>
</dbReference>
<feature type="region of interest" description="Disordered" evidence="5">
    <location>
        <begin position="767"/>
        <end position="803"/>
    </location>
</feature>
<evidence type="ECO:0000256" key="4">
    <source>
        <dbReference type="ARBA" id="ARBA00023136"/>
    </source>
</evidence>
<evidence type="ECO:0000313" key="8">
    <source>
        <dbReference type="WBParaSite" id="maker-uti_cns_0001059-snap-gene-0.3-mRNA-1"/>
    </source>
</evidence>
<proteinExistence type="predicted"/>
<dbReference type="WBParaSite" id="maker-uti_cns_0001059-snap-gene-0.3-mRNA-1">
    <property type="protein sequence ID" value="maker-uti_cns_0001059-snap-gene-0.3-mRNA-1"/>
    <property type="gene ID" value="maker-uti_cns_0001059-snap-gene-0.3"/>
</dbReference>
<feature type="compositionally biased region" description="Low complexity" evidence="5">
    <location>
        <begin position="559"/>
        <end position="580"/>
    </location>
</feature>
<dbReference type="Proteomes" id="UP000095280">
    <property type="component" value="Unplaced"/>
</dbReference>
<feature type="compositionally biased region" description="Pro residues" evidence="5">
    <location>
        <begin position="93"/>
        <end position="103"/>
    </location>
</feature>
<dbReference type="InterPro" id="IPR036034">
    <property type="entry name" value="PDZ_sf"/>
</dbReference>
<evidence type="ECO:0000256" key="3">
    <source>
        <dbReference type="ARBA" id="ARBA00022737"/>
    </source>
</evidence>
<name>A0A1I8G7P9_9PLAT</name>
<feature type="domain" description="PDZ" evidence="6">
    <location>
        <begin position="170"/>
        <end position="258"/>
    </location>
</feature>
<dbReference type="PANTHER" id="PTHR19964">
    <property type="entry name" value="MULTIPLE PDZ DOMAIN PROTEIN"/>
    <property type="match status" value="1"/>
</dbReference>
<dbReference type="SMART" id="SM00228">
    <property type="entry name" value="PDZ"/>
    <property type="match status" value="2"/>
</dbReference>
<keyword evidence="4" id="KW-0472">Membrane</keyword>
<dbReference type="SUPFAM" id="SSF50156">
    <property type="entry name" value="PDZ domain-like"/>
    <property type="match status" value="2"/>
</dbReference>
<dbReference type="CDD" id="cd06669">
    <property type="entry name" value="PDZ5_MUPP1-like"/>
    <property type="match status" value="1"/>
</dbReference>
<feature type="compositionally biased region" description="Acidic residues" evidence="5">
    <location>
        <begin position="581"/>
        <end position="590"/>
    </location>
</feature>
<feature type="compositionally biased region" description="Polar residues" evidence="5">
    <location>
        <begin position="636"/>
        <end position="650"/>
    </location>
</feature>
<feature type="compositionally biased region" description="Polar residues" evidence="5">
    <location>
        <begin position="779"/>
        <end position="798"/>
    </location>
</feature>
<dbReference type="FunFam" id="2.30.42.10:FF:000070">
    <property type="entry name" value="Multiple PDZ domain protein"/>
    <property type="match status" value="1"/>
</dbReference>
<feature type="compositionally biased region" description="Pro residues" evidence="5">
    <location>
        <begin position="525"/>
        <end position="534"/>
    </location>
</feature>
<protein>
    <submittedName>
        <fullName evidence="8">PDZ domain-containing protein</fullName>
    </submittedName>
</protein>
<organism evidence="7 8">
    <name type="scientific">Macrostomum lignano</name>
    <dbReference type="NCBI Taxonomy" id="282301"/>
    <lineage>
        <taxon>Eukaryota</taxon>
        <taxon>Metazoa</taxon>
        <taxon>Spiralia</taxon>
        <taxon>Lophotrochozoa</taxon>
        <taxon>Platyhelminthes</taxon>
        <taxon>Rhabditophora</taxon>
        <taxon>Macrostomorpha</taxon>
        <taxon>Macrostomida</taxon>
        <taxon>Macrostomidae</taxon>
        <taxon>Macrostomum</taxon>
    </lineage>
</organism>
<keyword evidence="2" id="KW-0597">Phosphoprotein</keyword>
<keyword evidence="7" id="KW-1185">Reference proteome</keyword>
<feature type="region of interest" description="Disordered" evidence="5">
    <location>
        <begin position="470"/>
        <end position="490"/>
    </location>
</feature>
<feature type="compositionally biased region" description="Polar residues" evidence="5">
    <location>
        <begin position="312"/>
        <end position="321"/>
    </location>
</feature>
<feature type="region of interest" description="Disordered" evidence="5">
    <location>
        <begin position="93"/>
        <end position="119"/>
    </location>
</feature>
<keyword evidence="3" id="KW-0677">Repeat</keyword>
<evidence type="ECO:0000313" key="7">
    <source>
        <dbReference type="Proteomes" id="UP000095280"/>
    </source>
</evidence>
<evidence type="ECO:0000256" key="2">
    <source>
        <dbReference type="ARBA" id="ARBA00022553"/>
    </source>
</evidence>
<dbReference type="Pfam" id="PF00595">
    <property type="entry name" value="PDZ"/>
    <property type="match status" value="2"/>
</dbReference>
<feature type="domain" description="PDZ" evidence="6">
    <location>
        <begin position="333"/>
        <end position="408"/>
    </location>
</feature>
<dbReference type="AlphaFoldDB" id="A0A1I8G7P9"/>
<dbReference type="PROSITE" id="PS50106">
    <property type="entry name" value="PDZ"/>
    <property type="match status" value="2"/>
</dbReference>
<accession>A0A1I8G7P9</accession>
<dbReference type="GO" id="GO:0016020">
    <property type="term" value="C:membrane"/>
    <property type="evidence" value="ECO:0007669"/>
    <property type="project" value="UniProtKB-SubCell"/>
</dbReference>
<feature type="region of interest" description="Disordered" evidence="5">
    <location>
        <begin position="632"/>
        <end position="658"/>
    </location>
</feature>
<evidence type="ECO:0000256" key="1">
    <source>
        <dbReference type="ARBA" id="ARBA00004370"/>
    </source>
</evidence>